<dbReference type="InterPro" id="IPR037066">
    <property type="entry name" value="Plug_dom_sf"/>
</dbReference>
<feature type="domain" description="TonB-dependent receptor-like beta-barrel" evidence="11">
    <location>
        <begin position="427"/>
        <end position="875"/>
    </location>
</feature>
<evidence type="ECO:0000259" key="11">
    <source>
        <dbReference type="Pfam" id="PF00593"/>
    </source>
</evidence>
<organism evidence="13 14">
    <name type="scientific">Flavobacterium plantiphilum</name>
    <dbReference type="NCBI Taxonomy" id="3163297"/>
    <lineage>
        <taxon>Bacteria</taxon>
        <taxon>Pseudomonadati</taxon>
        <taxon>Bacteroidota</taxon>
        <taxon>Flavobacteriia</taxon>
        <taxon>Flavobacteriales</taxon>
        <taxon>Flavobacteriaceae</taxon>
        <taxon>Flavobacterium</taxon>
    </lineage>
</organism>
<dbReference type="Proteomes" id="UP001629260">
    <property type="component" value="Unassembled WGS sequence"/>
</dbReference>
<evidence type="ECO:0000259" key="12">
    <source>
        <dbReference type="Pfam" id="PF07715"/>
    </source>
</evidence>
<dbReference type="SUPFAM" id="SSF56935">
    <property type="entry name" value="Porins"/>
    <property type="match status" value="1"/>
</dbReference>
<dbReference type="Pfam" id="PF00593">
    <property type="entry name" value="TonB_dep_Rec_b-barrel"/>
    <property type="match status" value="1"/>
</dbReference>
<keyword evidence="7 8" id="KW-0998">Cell outer membrane</keyword>
<evidence type="ECO:0000256" key="1">
    <source>
        <dbReference type="ARBA" id="ARBA00004571"/>
    </source>
</evidence>
<reference evidence="13 14" key="1">
    <citation type="submission" date="2024-06" db="EMBL/GenBank/DDBJ databases">
        <authorList>
            <person name="Kaempfer P."/>
            <person name="Viver T."/>
        </authorList>
    </citation>
    <scope>NUCLEOTIDE SEQUENCE [LARGE SCALE GENOMIC DNA]</scope>
    <source>
        <strain evidence="13 14">ST-87</strain>
    </source>
</reference>
<name>A0ABW8XTJ2_9FLAO</name>
<dbReference type="Gene3D" id="2.170.130.10">
    <property type="entry name" value="TonB-dependent receptor, plug domain"/>
    <property type="match status" value="1"/>
</dbReference>
<feature type="domain" description="TonB-dependent receptor plug" evidence="12">
    <location>
        <begin position="115"/>
        <end position="237"/>
    </location>
</feature>
<dbReference type="Gene3D" id="2.60.40.1120">
    <property type="entry name" value="Carboxypeptidase-like, regulatory domain"/>
    <property type="match status" value="1"/>
</dbReference>
<comment type="similarity">
    <text evidence="8 9">Belongs to the TonB-dependent receptor family.</text>
</comment>
<gene>
    <name evidence="13" type="ORF">ABS764_10195</name>
</gene>
<evidence type="ECO:0000313" key="14">
    <source>
        <dbReference type="Proteomes" id="UP001629260"/>
    </source>
</evidence>
<dbReference type="Pfam" id="PF07715">
    <property type="entry name" value="Plug"/>
    <property type="match status" value="1"/>
</dbReference>
<evidence type="ECO:0000256" key="4">
    <source>
        <dbReference type="ARBA" id="ARBA00022692"/>
    </source>
</evidence>
<dbReference type="InterPro" id="IPR023997">
    <property type="entry name" value="TonB-dep_OMP_SusC/RagA_CS"/>
</dbReference>
<evidence type="ECO:0000256" key="5">
    <source>
        <dbReference type="ARBA" id="ARBA00023077"/>
    </source>
</evidence>
<accession>A0ABW8XTJ2</accession>
<dbReference type="NCBIfam" id="TIGR04056">
    <property type="entry name" value="OMP_RagA_SusC"/>
    <property type="match status" value="1"/>
</dbReference>
<keyword evidence="5 9" id="KW-0798">TonB box</keyword>
<sequence>MKHPFLKYLVLLSIFLTNLCAFSQTNTITGTIKDNTGMPIPGANVLIKNTSTGVQTDFDGKFAIKANPEDILVVSFIGMKTKEVKVGTQKSINFNLEEEGNNLEEVVVVGYGTRKKKDLTGSIVSVGAEEIASRPVQNAVQAMQGKAAGVDIGSNERPGTVGSINIRGSRSIAAFNSPLYVVDGIPLNSRANTDSDGNVTQVGGGIDFINPSDIESIDVLKDASATAIYGSRGANGVVIVTTKKGKNGKFTLNYDTAVITEKIHEFAPLMNAGEYIELRRWARYYSNPGAFAPGNAPTIANDRDIFLATADPAAWANIEKGWAGGTWDGSKVSTTDWTKFVTQTGVTQQHTISVSGGTEKMKAYGSFGYLDNTGTLKGQSFKRYNGIANIDITPTSWFSMGANLNTSYGINEYGLSNVGRSAVASSDGIYLTARQNLPYAVPLDADGNRIQNPGGDSTIRNVFEEYKYSQDQRVTLRAFGSFYAQLDFGAFSKALDGLKYRVNFGPDITTYRNGVFLNGLSSARSGTSFASLSKNQTISYTLDNLILYNKTIGKHDFGVTLLQSQTQYSNEESSMSAQNIQNVENKWNALTTANVTLNGYASNIIESGLFSYMGRITYGYDDKYLLTASLRYDSASQLSKLNRRDQFTSASLAWRIDKEEFLQNISWLNSLKLRAGYGVTGNAAVPAYETQPPLSQVLYSTSSGVLTNLKLGNVELGWEKTTQYNYGIDFGVFNNRISGSLEYYTSKTNDLLLSRSIPTVGGYDKTLANIGKTEGSGVELTLNTINVKTTDFEWSSSLSASYQKSRIVELQNGKQDDLLNNRFIGYSPGIIYGFESNGIWRPEDAEEMAKFNAAAGSTVFTFGNARPVDQNGDYKIDANNDRVIIGSTEPKYITGLTNTFTYKNIELSIFVIGRFGYLYNAGGENLSGKTSQRQLDYYTDDNTDAEYQKPIFSAGTGDLYNPILGYKNGSFLKIRNISLGYNFETDFVQKIGLSRLRIYAQASNPGMIFSKVKWVDLDTRTTYSNRGFTLGLNVQF</sequence>
<protein>
    <submittedName>
        <fullName evidence="13">TonB-dependent receptor</fullName>
    </submittedName>
</protein>
<dbReference type="EMBL" id="JBELQA010000005">
    <property type="protein sequence ID" value="MFL9831216.1"/>
    <property type="molecule type" value="Genomic_DNA"/>
</dbReference>
<dbReference type="InterPro" id="IPR039426">
    <property type="entry name" value="TonB-dep_rcpt-like"/>
</dbReference>
<dbReference type="SUPFAM" id="SSF49464">
    <property type="entry name" value="Carboxypeptidase regulatory domain-like"/>
    <property type="match status" value="1"/>
</dbReference>
<evidence type="ECO:0000256" key="3">
    <source>
        <dbReference type="ARBA" id="ARBA00022452"/>
    </source>
</evidence>
<dbReference type="InterPro" id="IPR036942">
    <property type="entry name" value="Beta-barrel_TonB_sf"/>
</dbReference>
<keyword evidence="4 8" id="KW-0812">Transmembrane</keyword>
<dbReference type="Gene3D" id="2.40.170.20">
    <property type="entry name" value="TonB-dependent receptor, beta-barrel domain"/>
    <property type="match status" value="1"/>
</dbReference>
<keyword evidence="10" id="KW-0732">Signal</keyword>
<evidence type="ECO:0000256" key="9">
    <source>
        <dbReference type="RuleBase" id="RU003357"/>
    </source>
</evidence>
<evidence type="ECO:0000256" key="7">
    <source>
        <dbReference type="ARBA" id="ARBA00023237"/>
    </source>
</evidence>
<comment type="caution">
    <text evidence="13">The sequence shown here is derived from an EMBL/GenBank/DDBJ whole genome shotgun (WGS) entry which is preliminary data.</text>
</comment>
<evidence type="ECO:0000313" key="13">
    <source>
        <dbReference type="EMBL" id="MFL9831216.1"/>
    </source>
</evidence>
<dbReference type="InterPro" id="IPR023996">
    <property type="entry name" value="TonB-dep_OMP_SusC/RagA"/>
</dbReference>
<feature type="signal peptide" evidence="10">
    <location>
        <begin position="1"/>
        <end position="23"/>
    </location>
</feature>
<dbReference type="NCBIfam" id="TIGR04057">
    <property type="entry name" value="SusC_RagA_signa"/>
    <property type="match status" value="1"/>
</dbReference>
<keyword evidence="13" id="KW-0675">Receptor</keyword>
<keyword evidence="3 8" id="KW-1134">Transmembrane beta strand</keyword>
<dbReference type="RefSeq" id="WP_408081685.1">
    <property type="nucleotide sequence ID" value="NZ_JBELQA010000005.1"/>
</dbReference>
<evidence type="ECO:0000256" key="8">
    <source>
        <dbReference type="PROSITE-ProRule" id="PRU01360"/>
    </source>
</evidence>
<dbReference type="InterPro" id="IPR008969">
    <property type="entry name" value="CarboxyPept-like_regulatory"/>
</dbReference>
<dbReference type="Pfam" id="PF13715">
    <property type="entry name" value="CarbopepD_reg_2"/>
    <property type="match status" value="1"/>
</dbReference>
<keyword evidence="14" id="KW-1185">Reference proteome</keyword>
<dbReference type="InterPro" id="IPR012910">
    <property type="entry name" value="Plug_dom"/>
</dbReference>
<comment type="subcellular location">
    <subcellularLocation>
        <location evidence="1 8">Cell outer membrane</location>
        <topology evidence="1 8">Multi-pass membrane protein</topology>
    </subcellularLocation>
</comment>
<keyword evidence="6 8" id="KW-0472">Membrane</keyword>
<proteinExistence type="inferred from homology"/>
<dbReference type="PROSITE" id="PS52016">
    <property type="entry name" value="TONB_DEPENDENT_REC_3"/>
    <property type="match status" value="1"/>
</dbReference>
<feature type="chain" id="PRO_5046442086" evidence="10">
    <location>
        <begin position="24"/>
        <end position="1036"/>
    </location>
</feature>
<evidence type="ECO:0000256" key="2">
    <source>
        <dbReference type="ARBA" id="ARBA00022448"/>
    </source>
</evidence>
<evidence type="ECO:0000256" key="10">
    <source>
        <dbReference type="SAM" id="SignalP"/>
    </source>
</evidence>
<keyword evidence="2 8" id="KW-0813">Transport</keyword>
<dbReference type="InterPro" id="IPR000531">
    <property type="entry name" value="Beta-barrel_TonB"/>
</dbReference>
<evidence type="ECO:0000256" key="6">
    <source>
        <dbReference type="ARBA" id="ARBA00023136"/>
    </source>
</evidence>